<feature type="compositionally biased region" description="Low complexity" evidence="1">
    <location>
        <begin position="86"/>
        <end position="105"/>
    </location>
</feature>
<dbReference type="Proteomes" id="UP001549031">
    <property type="component" value="Unassembled WGS sequence"/>
</dbReference>
<comment type="caution">
    <text evidence="3">The sequence shown here is derived from an EMBL/GenBank/DDBJ whole genome shotgun (WGS) entry which is preliminary data.</text>
</comment>
<dbReference type="RefSeq" id="WP_247244257.1">
    <property type="nucleotide sequence ID" value="NZ_JALJRA010000009.1"/>
</dbReference>
<feature type="signal peptide" evidence="2">
    <location>
        <begin position="1"/>
        <end position="35"/>
    </location>
</feature>
<feature type="compositionally biased region" description="Low complexity" evidence="1">
    <location>
        <begin position="152"/>
        <end position="161"/>
    </location>
</feature>
<protein>
    <recommendedName>
        <fullName evidence="5">Outer membrane beta-barrel protein</fullName>
    </recommendedName>
</protein>
<organism evidence="3 4">
    <name type="scientific">Pseudorhizobium tarimense</name>
    <dbReference type="NCBI Taxonomy" id="1079109"/>
    <lineage>
        <taxon>Bacteria</taxon>
        <taxon>Pseudomonadati</taxon>
        <taxon>Pseudomonadota</taxon>
        <taxon>Alphaproteobacteria</taxon>
        <taxon>Hyphomicrobiales</taxon>
        <taxon>Rhizobiaceae</taxon>
        <taxon>Rhizobium/Agrobacterium group</taxon>
        <taxon>Pseudorhizobium</taxon>
    </lineage>
</organism>
<dbReference type="EMBL" id="JBEPLJ010000009">
    <property type="protein sequence ID" value="MET3586629.1"/>
    <property type="molecule type" value="Genomic_DNA"/>
</dbReference>
<evidence type="ECO:0008006" key="5">
    <source>
        <dbReference type="Google" id="ProtNLM"/>
    </source>
</evidence>
<feature type="region of interest" description="Disordered" evidence="1">
    <location>
        <begin position="86"/>
        <end position="163"/>
    </location>
</feature>
<feature type="compositionally biased region" description="Polar residues" evidence="1">
    <location>
        <begin position="115"/>
        <end position="126"/>
    </location>
</feature>
<name>A0ABV2H850_9HYPH</name>
<sequence>MRATDQQGGRPAAQRNALALLLVSSALIAPAPAVAQSPYPSQPPEETTSNFGIADASGEGTWASAPPVGIAPLRGAASATSADRSASTTGSAISEPAASAGAASADTDVPELVTGATSAGNSTPVNDSPYVEDLNQPYEDLLDPPAEDADLSDAPAAPADPTGIRLGTVLLRPSIGQSINRETIRDGSNETKRNYLGTTIRGTLTSDWSRHELSVSGETIIERNIDDGNHPRPEGQIDANLRLDLADDTVANISADYDFERQDNSDPNAVGGASTQSTVHQFSSGMTLERDAGLIRGLVGMGVNREIYGDAKLRDGSSLDLSDRDRTLVDGRLRLGYELSPALVPFVEIRGGRTFYDERQDIAGYKRSSWTYGGRGGVEFDLGEKLRGELGAGYEWVDYDDGRLATLDGIALDTRVLWSPRRGTDVELALGTTLQDATSPGASGWIEYNAAATVTHQLRHNLVGRLTGGATQREFPDAADETTWITGAGVTWSLSRYLDLTTALEYELTDRVGTDTKTLRAGLGLTLRR</sequence>
<dbReference type="InterPro" id="IPR018759">
    <property type="entry name" value="BBP2_2"/>
</dbReference>
<accession>A0ABV2H850</accession>
<feature type="chain" id="PRO_5046514384" description="Outer membrane beta-barrel protein" evidence="2">
    <location>
        <begin position="36"/>
        <end position="529"/>
    </location>
</feature>
<evidence type="ECO:0000313" key="4">
    <source>
        <dbReference type="Proteomes" id="UP001549031"/>
    </source>
</evidence>
<feature type="region of interest" description="Disordered" evidence="1">
    <location>
        <begin position="34"/>
        <end position="69"/>
    </location>
</feature>
<evidence type="ECO:0000256" key="2">
    <source>
        <dbReference type="SAM" id="SignalP"/>
    </source>
</evidence>
<reference evidence="3 4" key="1">
    <citation type="submission" date="2024-06" db="EMBL/GenBank/DDBJ databases">
        <title>Genomic Encyclopedia of Type Strains, Phase IV (KMG-IV): sequencing the most valuable type-strain genomes for metagenomic binning, comparative biology and taxonomic classification.</title>
        <authorList>
            <person name="Goeker M."/>
        </authorList>
    </citation>
    <scope>NUCLEOTIDE SEQUENCE [LARGE SCALE GENOMIC DNA]</scope>
    <source>
        <strain evidence="3 4">DSM 105042</strain>
    </source>
</reference>
<dbReference type="SUPFAM" id="SSF56935">
    <property type="entry name" value="Porins"/>
    <property type="match status" value="1"/>
</dbReference>
<feature type="compositionally biased region" description="Acidic residues" evidence="1">
    <location>
        <begin position="140"/>
        <end position="151"/>
    </location>
</feature>
<evidence type="ECO:0000256" key="1">
    <source>
        <dbReference type="SAM" id="MobiDB-lite"/>
    </source>
</evidence>
<proteinExistence type="predicted"/>
<keyword evidence="2" id="KW-0732">Signal</keyword>
<dbReference type="Pfam" id="PF10082">
    <property type="entry name" value="BBP2_2"/>
    <property type="match status" value="1"/>
</dbReference>
<gene>
    <name evidence="3" type="ORF">ABID21_002747</name>
</gene>
<keyword evidence="4" id="KW-1185">Reference proteome</keyword>
<evidence type="ECO:0000313" key="3">
    <source>
        <dbReference type="EMBL" id="MET3586629.1"/>
    </source>
</evidence>